<keyword evidence="2" id="KW-1133">Transmembrane helix</keyword>
<sequence length="139" mass="14888">MIGLAALWELAKPFKTIIVGGLVAAALALVGWLWFERQISEAYEQGKRDRIAAEEQQTRADVAALNAQLAELKGKNALVVATYTQTREALAQAYEDLAHASARNDGVGCLDGGGVQRLNRLQLPRKPAGPGRVQPGAAR</sequence>
<evidence type="ECO:0000313" key="3">
    <source>
        <dbReference type="EMBL" id="XBO41617.1"/>
    </source>
</evidence>
<name>A0AAU7JMK6_9HYPH</name>
<dbReference type="AlphaFoldDB" id="A0AAU7JMK6"/>
<reference evidence="3" key="1">
    <citation type="submission" date="2024-05" db="EMBL/GenBank/DDBJ databases">
        <authorList>
            <person name="Kim S."/>
            <person name="Heo J."/>
            <person name="Choi H."/>
            <person name="Choi Y."/>
            <person name="Kwon S.-W."/>
            <person name="Kim Y."/>
        </authorList>
    </citation>
    <scope>NUCLEOTIDE SEQUENCE</scope>
    <source>
        <strain evidence="3">KACC 23698</strain>
    </source>
</reference>
<accession>A0AAU7JMK6</accession>
<feature type="transmembrane region" description="Helical" evidence="2">
    <location>
        <begin position="17"/>
        <end position="35"/>
    </location>
</feature>
<evidence type="ECO:0000256" key="1">
    <source>
        <dbReference type="SAM" id="MobiDB-lite"/>
    </source>
</evidence>
<proteinExistence type="predicted"/>
<feature type="region of interest" description="Disordered" evidence="1">
    <location>
        <begin position="120"/>
        <end position="139"/>
    </location>
</feature>
<dbReference type="EMBL" id="CP157484">
    <property type="protein sequence ID" value="XBO41617.1"/>
    <property type="molecule type" value="Genomic_DNA"/>
</dbReference>
<dbReference type="RefSeq" id="WP_406858471.1">
    <property type="nucleotide sequence ID" value="NZ_CP157484.1"/>
</dbReference>
<protein>
    <submittedName>
        <fullName evidence="3">Uncharacterized protein</fullName>
    </submittedName>
</protein>
<keyword evidence="2" id="KW-0472">Membrane</keyword>
<gene>
    <name evidence="3" type="ORF">ABEG18_12925</name>
</gene>
<organism evidence="3">
    <name type="scientific">Alsobacter sp. KACC 23698</name>
    <dbReference type="NCBI Taxonomy" id="3149229"/>
    <lineage>
        <taxon>Bacteria</taxon>
        <taxon>Pseudomonadati</taxon>
        <taxon>Pseudomonadota</taxon>
        <taxon>Alphaproteobacteria</taxon>
        <taxon>Hyphomicrobiales</taxon>
        <taxon>Alsobacteraceae</taxon>
        <taxon>Alsobacter</taxon>
    </lineage>
</organism>
<keyword evidence="2" id="KW-0812">Transmembrane</keyword>
<evidence type="ECO:0000256" key="2">
    <source>
        <dbReference type="SAM" id="Phobius"/>
    </source>
</evidence>